<evidence type="ECO:0000256" key="4">
    <source>
        <dbReference type="ARBA" id="ARBA00023015"/>
    </source>
</evidence>
<keyword evidence="4 9" id="KW-0805">Transcription regulation</keyword>
<dbReference type="PANTHER" id="PTHR35784:SF1">
    <property type="entry name" value="MEDIATOR OF RNA POLYMERASE II TRANSCRIPTION SUBUNIT 5"/>
    <property type="match status" value="1"/>
</dbReference>
<evidence type="ECO:0000256" key="7">
    <source>
        <dbReference type="ARBA" id="ARBA00023242"/>
    </source>
</evidence>
<comment type="subunit">
    <text evidence="9">Component of the Mediator complex.</text>
</comment>
<evidence type="ECO:0000256" key="1">
    <source>
        <dbReference type="ARBA" id="ARBA00004123"/>
    </source>
</evidence>
<keyword evidence="6 9" id="KW-0804">Transcription</keyword>
<comment type="similarity">
    <text evidence="2 9">Belongs to the Mediator complex subunit 5 family.</text>
</comment>
<dbReference type="GO" id="GO:0006357">
    <property type="term" value="P:regulation of transcription by RNA polymerase II"/>
    <property type="evidence" value="ECO:0007669"/>
    <property type="project" value="InterPro"/>
</dbReference>
<protein>
    <recommendedName>
        <fullName evidence="3 9">Mediator of RNA polymerase II transcription subunit 5</fullName>
    </recommendedName>
    <alternativeName>
        <fullName evidence="8 9">Mediator complex subunit 5</fullName>
    </alternativeName>
</protein>
<dbReference type="Pfam" id="PF08689">
    <property type="entry name" value="Med5"/>
    <property type="match status" value="1"/>
</dbReference>
<comment type="caution">
    <text evidence="10">The sequence shown here is derived from an EMBL/GenBank/DDBJ whole genome shotgun (WGS) entry which is preliminary data.</text>
</comment>
<evidence type="ECO:0000256" key="8">
    <source>
        <dbReference type="ARBA" id="ARBA00031256"/>
    </source>
</evidence>
<reference evidence="10" key="2">
    <citation type="submission" date="2023-02" db="EMBL/GenBank/DDBJ databases">
        <authorList>
            <consortium name="DOE Joint Genome Institute"/>
            <person name="Mondo S.J."/>
            <person name="Chang Y."/>
            <person name="Wang Y."/>
            <person name="Ahrendt S."/>
            <person name="Andreopoulos W."/>
            <person name="Barry K."/>
            <person name="Beard J."/>
            <person name="Benny G.L."/>
            <person name="Blankenship S."/>
            <person name="Bonito G."/>
            <person name="Cuomo C."/>
            <person name="Desiro A."/>
            <person name="Gervers K.A."/>
            <person name="Hundley H."/>
            <person name="Kuo A."/>
            <person name="LaButti K."/>
            <person name="Lang B.F."/>
            <person name="Lipzen A."/>
            <person name="O'Donnell K."/>
            <person name="Pangilinan J."/>
            <person name="Reynolds N."/>
            <person name="Sandor L."/>
            <person name="Smith M.W."/>
            <person name="Tsang A."/>
            <person name="Grigoriev I.V."/>
            <person name="Stajich J.E."/>
            <person name="Spatafora J.W."/>
        </authorList>
    </citation>
    <scope>NUCLEOTIDE SEQUENCE</scope>
    <source>
        <strain evidence="10">RSA 2281</strain>
    </source>
</reference>
<gene>
    <name evidence="9" type="primary">MED5</name>
    <name evidence="10" type="ORF">BDA99DRAFT_503741</name>
</gene>
<keyword evidence="7 9" id="KW-0539">Nucleus</keyword>
<dbReference type="AlphaFoldDB" id="A0AAD5K4V4"/>
<dbReference type="InterPro" id="IPR014801">
    <property type="entry name" value="Mediator_Med5_fun"/>
</dbReference>
<dbReference type="Proteomes" id="UP001209540">
    <property type="component" value="Unassembled WGS sequence"/>
</dbReference>
<sequence length="1257" mass="140879">MSPRPLEAVLRFAYVNGYTCNEWAEPTRQCLAEKNDRKTTNELCELLLCRFFAQTRVSEPLLERYIAYAITGNEDHVQLDIDDCLIPPVIFLTCLVKYIESTAIHNPRQWAHILKCLPTVLSIIDADQIVSDLLNEKQNEWPRILCDVFIMLSRLVAVGLYRDYYAKDNGKHASSTMMAMDTDLATQQSTQFNNTQTQPGESSLPFNFTMSQPSAFDPDATIDLAGFAEEPMSTDAFGSMDGHSAHDSTHTTMTDRERIESANAIKAAQIIVDLIEKKSAKRIFEMMNNQKQQHQEGIEKHEARHSEEPWATCQAILAVPSSQASVSSADMTQNTHIQKLLLMINRLTDRDLDRRMAVHIKYQELEDEGTARALPSAGLMGYLYHMVQIRPGLSDEYIIDCISKLQIIKGAFDEAFYLEIWFAALTGLREASTGLYKTESSTEKDTQQQDEADSAKLDMITATNCLLWRTIVLVKVPYLIKKLQEQKGSDDSKIYVKRQDSLVEGLELNSLESSLAELHSFASLLNGCSSPMATFDFFTANTPTKLMDKIKFEGTTTNDDDEDDFMKLINDMSSSVDLNTAAVAKAIKNVGHEEVFATLVRVCHDYGFVRDHVADALLKNTTTIKNDDSDQGFDIDMLDLDGGDTKQRLKSEDVDTLTKNVEDRMAAIKENISRTAITELLHIALVSMIHTRRIIDFIIELLVEKAEMRDIFSLARICDALNKCSSIIDVIGQLYHPVTILGPLEQLCNNWKPAESEMDLDGRSGFDSPSDEDTDGVQVLYGKYGKIWTFIILVLNKFDLYDNIDSVFKDVDGFCYQFFAQGPIIYGFDVSDQSMEEFIRQWQTALLGNDGVSDDLLRYSTPQQLLQAAPTLLHRTVLVYENGQLEASALLGIISYFQEKFLSFTLFPGIVSVLCGDVLARNASIAIMCLHQLLMSGNPPDMLLQICGSSILGALISLADQRKQERVVNSNMMSLNDRNENNEFEGQLNVLQQYIKTNLGIEEKNEQRQHHTETISTGVTCDNLSRKAQAMFRYIVKSGRSMFMRDVDADIVALWDASKAPKQVITHYLDMVMFQTALDMGGPHWFVDMIANEVLEAGKSGGAVRAAELGSCLITTPLSRTPDADGSCSNLLRCLLQDVIPSSLKKHAAANASFFQGQTLGVFTGDCLVLMHDRGESTEREFVHEFGRQFFETLVVDSENAPQIIHVKHDDSVNNHGAIGVLASWPDMVIESPVWRGFIKGLMSNPLINESWPNTFI</sequence>
<evidence type="ECO:0000256" key="3">
    <source>
        <dbReference type="ARBA" id="ARBA00020628"/>
    </source>
</evidence>
<accession>A0AAD5K4V4</accession>
<reference evidence="10" key="1">
    <citation type="journal article" date="2022" name="IScience">
        <title>Evolution of zygomycete secretomes and the origins of terrestrial fungal ecologies.</title>
        <authorList>
            <person name="Chang Y."/>
            <person name="Wang Y."/>
            <person name="Mondo S."/>
            <person name="Ahrendt S."/>
            <person name="Andreopoulos W."/>
            <person name="Barry K."/>
            <person name="Beard J."/>
            <person name="Benny G.L."/>
            <person name="Blankenship S."/>
            <person name="Bonito G."/>
            <person name="Cuomo C."/>
            <person name="Desiro A."/>
            <person name="Gervers K.A."/>
            <person name="Hundley H."/>
            <person name="Kuo A."/>
            <person name="LaButti K."/>
            <person name="Lang B.F."/>
            <person name="Lipzen A."/>
            <person name="O'Donnell K."/>
            <person name="Pangilinan J."/>
            <person name="Reynolds N."/>
            <person name="Sandor L."/>
            <person name="Smith M.E."/>
            <person name="Tsang A."/>
            <person name="Grigoriev I.V."/>
            <person name="Stajich J.E."/>
            <person name="Spatafora J.W."/>
        </authorList>
    </citation>
    <scope>NUCLEOTIDE SEQUENCE</scope>
    <source>
        <strain evidence="10">RSA 2281</strain>
    </source>
</reference>
<evidence type="ECO:0000256" key="5">
    <source>
        <dbReference type="ARBA" id="ARBA00023159"/>
    </source>
</evidence>
<name>A0AAD5K4V4_9FUNG</name>
<dbReference type="EMBL" id="JAIXMP010000008">
    <property type="protein sequence ID" value="KAI9269176.1"/>
    <property type="molecule type" value="Genomic_DNA"/>
</dbReference>
<evidence type="ECO:0000256" key="9">
    <source>
        <dbReference type="RuleBase" id="RU364142"/>
    </source>
</evidence>
<proteinExistence type="inferred from homology"/>
<organism evidence="10 11">
    <name type="scientific">Phascolomyces articulosus</name>
    <dbReference type="NCBI Taxonomy" id="60185"/>
    <lineage>
        <taxon>Eukaryota</taxon>
        <taxon>Fungi</taxon>
        <taxon>Fungi incertae sedis</taxon>
        <taxon>Mucoromycota</taxon>
        <taxon>Mucoromycotina</taxon>
        <taxon>Mucoromycetes</taxon>
        <taxon>Mucorales</taxon>
        <taxon>Lichtheimiaceae</taxon>
        <taxon>Phascolomyces</taxon>
    </lineage>
</organism>
<comment type="subcellular location">
    <subcellularLocation>
        <location evidence="1 9">Nucleus</location>
    </subcellularLocation>
</comment>
<dbReference type="PANTHER" id="PTHR35784">
    <property type="entry name" value="MEDIATOR OF RNA POLYMERASE II TRANSCRIPTION SUBUNIT 5"/>
    <property type="match status" value="1"/>
</dbReference>
<keyword evidence="5 9" id="KW-0010">Activator</keyword>
<evidence type="ECO:0000313" key="11">
    <source>
        <dbReference type="Proteomes" id="UP001209540"/>
    </source>
</evidence>
<dbReference type="GO" id="GO:0016592">
    <property type="term" value="C:mediator complex"/>
    <property type="evidence" value="ECO:0007669"/>
    <property type="project" value="InterPro"/>
</dbReference>
<evidence type="ECO:0000256" key="6">
    <source>
        <dbReference type="ARBA" id="ARBA00023163"/>
    </source>
</evidence>
<keyword evidence="11" id="KW-1185">Reference proteome</keyword>
<evidence type="ECO:0000313" key="10">
    <source>
        <dbReference type="EMBL" id="KAI9269176.1"/>
    </source>
</evidence>
<comment type="function">
    <text evidence="9">Component of the Mediator complex, a coactivator involved in the regulated transcription of nearly all RNA polymerase II-dependent genes. Mediator functions as a bridge to convey information from gene-specific regulatory proteins to the basal RNA polymerase II transcription machinery. Mediator is recruited to promoters by direct interactions with regulatory proteins and serves as a scaffold for the assembly of a functional preinitiation complex with RNA polymerase II and the general transcription factors.</text>
</comment>
<dbReference type="GO" id="GO:0003712">
    <property type="term" value="F:transcription coregulator activity"/>
    <property type="evidence" value="ECO:0007669"/>
    <property type="project" value="InterPro"/>
</dbReference>
<evidence type="ECO:0000256" key="2">
    <source>
        <dbReference type="ARBA" id="ARBA00008782"/>
    </source>
</evidence>